<keyword evidence="1" id="KW-0812">Transmembrane</keyword>
<dbReference type="EMBL" id="FQWV01000007">
    <property type="protein sequence ID" value="SHH43728.1"/>
    <property type="molecule type" value="Genomic_DNA"/>
</dbReference>
<evidence type="ECO:0000256" key="1">
    <source>
        <dbReference type="SAM" id="Phobius"/>
    </source>
</evidence>
<dbReference type="AlphaFoldDB" id="A0A1M5SZG9"/>
<feature type="transmembrane region" description="Helical" evidence="1">
    <location>
        <begin position="44"/>
        <end position="64"/>
    </location>
</feature>
<sequence length="68" mass="7335">MELDAEMRRKIAVSVGAVVVFIALLIFIGIQYTNGHDLSEIGAYYFVGAIGLFIVLMAAAGMLLDRGE</sequence>
<dbReference type="OrthoDB" id="263502at2157"/>
<feature type="transmembrane region" description="Helical" evidence="1">
    <location>
        <begin position="12"/>
        <end position="32"/>
    </location>
</feature>
<name>A0A1M5SZG9_9EURY</name>
<dbReference type="STRING" id="43928.SAMN05443636_2580"/>
<organism evidence="2 3">
    <name type="scientific">Halobaculum gomorrense</name>
    <dbReference type="NCBI Taxonomy" id="43928"/>
    <lineage>
        <taxon>Archaea</taxon>
        <taxon>Methanobacteriati</taxon>
        <taxon>Methanobacteriota</taxon>
        <taxon>Stenosarchaea group</taxon>
        <taxon>Halobacteria</taxon>
        <taxon>Halobacteriales</taxon>
        <taxon>Haloferacaceae</taxon>
        <taxon>Halobaculum</taxon>
    </lineage>
</organism>
<gene>
    <name evidence="2" type="ORF">SAMN05443636_2580</name>
</gene>
<evidence type="ECO:0000313" key="3">
    <source>
        <dbReference type="Proteomes" id="UP000184357"/>
    </source>
</evidence>
<proteinExistence type="predicted"/>
<dbReference type="Proteomes" id="UP000184357">
    <property type="component" value="Unassembled WGS sequence"/>
</dbReference>
<accession>A0A1M5SZG9</accession>
<keyword evidence="1" id="KW-0472">Membrane</keyword>
<dbReference type="Pfam" id="PF24284">
    <property type="entry name" value="DUF7472"/>
    <property type="match status" value="1"/>
</dbReference>
<reference evidence="2 3" key="1">
    <citation type="submission" date="2016-11" db="EMBL/GenBank/DDBJ databases">
        <authorList>
            <person name="Jaros S."/>
            <person name="Januszkiewicz K."/>
            <person name="Wedrychowicz H."/>
        </authorList>
    </citation>
    <scope>NUCLEOTIDE SEQUENCE [LARGE SCALE GENOMIC DNA]</scope>
    <source>
        <strain evidence="2 3">DSM 9297</strain>
    </source>
</reference>
<dbReference type="InterPro" id="IPR055895">
    <property type="entry name" value="DUF7472"/>
</dbReference>
<dbReference type="RefSeq" id="WP_073310219.1">
    <property type="nucleotide sequence ID" value="NZ_FQWV01000007.1"/>
</dbReference>
<keyword evidence="3" id="KW-1185">Reference proteome</keyword>
<protein>
    <submittedName>
        <fullName evidence="2">Uncharacterized protein</fullName>
    </submittedName>
</protein>
<keyword evidence="1" id="KW-1133">Transmembrane helix</keyword>
<evidence type="ECO:0000313" key="2">
    <source>
        <dbReference type="EMBL" id="SHH43728.1"/>
    </source>
</evidence>